<evidence type="ECO:0000256" key="2">
    <source>
        <dbReference type="ARBA" id="ARBA00023268"/>
    </source>
</evidence>
<dbReference type="InterPro" id="IPR050091">
    <property type="entry name" value="PKS_NRPS_Biosynth_Enz"/>
</dbReference>
<dbReference type="CDD" id="cd00833">
    <property type="entry name" value="PKS"/>
    <property type="match status" value="1"/>
</dbReference>
<proteinExistence type="predicted"/>
<feature type="domain" description="Ketosynthase family 3 (KS3)" evidence="3">
    <location>
        <begin position="1"/>
        <end position="134"/>
    </location>
</feature>
<dbReference type="PROSITE" id="PS00606">
    <property type="entry name" value="KS3_1"/>
    <property type="match status" value="1"/>
</dbReference>
<evidence type="ECO:0000313" key="5">
    <source>
        <dbReference type="Proteomes" id="UP001249760"/>
    </source>
</evidence>
<dbReference type="InterPro" id="IPR016039">
    <property type="entry name" value="Thiolase-like"/>
</dbReference>
<evidence type="ECO:0000259" key="3">
    <source>
        <dbReference type="PROSITE" id="PS52004"/>
    </source>
</evidence>
<protein>
    <submittedName>
        <fullName evidence="4">Polyketide synthase</fullName>
    </submittedName>
</protein>
<organism evidence="4 5">
    <name type="scientific">Streptomyces lusitanus</name>
    <dbReference type="NCBI Taxonomy" id="68232"/>
    <lineage>
        <taxon>Bacteria</taxon>
        <taxon>Bacillati</taxon>
        <taxon>Actinomycetota</taxon>
        <taxon>Actinomycetes</taxon>
        <taxon>Kitasatosporales</taxon>
        <taxon>Streptomycetaceae</taxon>
        <taxon>Streptomyces</taxon>
    </lineage>
</organism>
<comment type="caution">
    <text evidence="4">The sequence shown here is derived from an EMBL/GenBank/DDBJ whole genome shotgun (WGS) entry which is preliminary data.</text>
</comment>
<keyword evidence="1" id="KW-0808">Transferase</keyword>
<dbReference type="SUPFAM" id="SSF53901">
    <property type="entry name" value="Thiolase-like"/>
    <property type="match status" value="1"/>
</dbReference>
<dbReference type="PROSITE" id="PS52004">
    <property type="entry name" value="KS3_2"/>
    <property type="match status" value="1"/>
</dbReference>
<evidence type="ECO:0000313" key="4">
    <source>
        <dbReference type="EMBL" id="MDT6988510.1"/>
    </source>
</evidence>
<accession>A0ABU3K2V1</accession>
<keyword evidence="5" id="KW-1185">Reference proteome</keyword>
<dbReference type="Proteomes" id="UP001249760">
    <property type="component" value="Unassembled WGS sequence"/>
</dbReference>
<keyword evidence="2" id="KW-0511">Multifunctional enzyme</keyword>
<dbReference type="Pfam" id="PF00109">
    <property type="entry name" value="ketoacyl-synt"/>
    <property type="match status" value="1"/>
</dbReference>
<dbReference type="EMBL" id="JASKMA010000082">
    <property type="protein sequence ID" value="MDT6988510.1"/>
    <property type="molecule type" value="Genomic_DNA"/>
</dbReference>
<dbReference type="InterPro" id="IPR014030">
    <property type="entry name" value="Ketoacyl_synth_N"/>
</dbReference>
<dbReference type="RefSeq" id="WP_395180818.1">
    <property type="nucleotide sequence ID" value="NZ_JASKMA010000082.1"/>
</dbReference>
<dbReference type="InterPro" id="IPR020841">
    <property type="entry name" value="PKS_Beta-ketoAc_synthase_dom"/>
</dbReference>
<evidence type="ECO:0000256" key="1">
    <source>
        <dbReference type="ARBA" id="ARBA00022679"/>
    </source>
</evidence>
<sequence length="134" mass="13752">ETFERAGIDPRSLRGSRTGVFAGTNYQDYTSRPIAPGDEVGAHLSNGTSAAVMSGRLSYTFGLEGPAVTVDTACSSSLVALHLAVRSLYAGECDLALAGGVTVMSTPGLFVDFSRQQGLAADGRCKAFADAADG</sequence>
<dbReference type="SMART" id="SM00825">
    <property type="entry name" value="PKS_KS"/>
    <property type="match status" value="1"/>
</dbReference>
<gene>
    <name evidence="4" type="ORF">QNO04_34200</name>
</gene>
<name>A0ABU3K2V1_9ACTN</name>
<dbReference type="PANTHER" id="PTHR43775:SF51">
    <property type="entry name" value="INACTIVE PHENOLPHTHIOCEROL SYNTHESIS POLYKETIDE SYNTHASE TYPE I PKS1-RELATED"/>
    <property type="match status" value="1"/>
</dbReference>
<dbReference type="Gene3D" id="3.40.47.10">
    <property type="match status" value="1"/>
</dbReference>
<dbReference type="PANTHER" id="PTHR43775">
    <property type="entry name" value="FATTY ACID SYNTHASE"/>
    <property type="match status" value="1"/>
</dbReference>
<feature type="non-terminal residue" evidence="4">
    <location>
        <position position="1"/>
    </location>
</feature>
<feature type="non-terminal residue" evidence="4">
    <location>
        <position position="134"/>
    </location>
</feature>
<dbReference type="InterPro" id="IPR018201">
    <property type="entry name" value="Ketoacyl_synth_AS"/>
</dbReference>
<reference evidence="4 5" key="1">
    <citation type="submission" date="2023-05" db="EMBL/GenBank/DDBJ databases">
        <title>Streptomyces fuscus sp. nov., a brown-black pigment producing actinomyces isolated from dry sand of Sea duck farm.</title>
        <authorList>
            <person name="Xie J."/>
            <person name="Shen N."/>
        </authorList>
    </citation>
    <scope>NUCLEOTIDE SEQUENCE [LARGE SCALE GENOMIC DNA]</scope>
    <source>
        <strain evidence="4 5">CGMCC 4.1745</strain>
    </source>
</reference>